<proteinExistence type="predicted"/>
<dbReference type="Proteomes" id="UP001152888">
    <property type="component" value="Unassembled WGS sequence"/>
</dbReference>
<protein>
    <submittedName>
        <fullName evidence="1">Uncharacterized protein</fullName>
    </submittedName>
</protein>
<keyword evidence="2" id="KW-1185">Reference proteome</keyword>
<dbReference type="EMBL" id="CAKOFQ010006805">
    <property type="protein sequence ID" value="CAH1973126.1"/>
    <property type="molecule type" value="Genomic_DNA"/>
</dbReference>
<organism evidence="1 2">
    <name type="scientific">Acanthoscelides obtectus</name>
    <name type="common">Bean weevil</name>
    <name type="synonym">Bruchus obtectus</name>
    <dbReference type="NCBI Taxonomy" id="200917"/>
    <lineage>
        <taxon>Eukaryota</taxon>
        <taxon>Metazoa</taxon>
        <taxon>Ecdysozoa</taxon>
        <taxon>Arthropoda</taxon>
        <taxon>Hexapoda</taxon>
        <taxon>Insecta</taxon>
        <taxon>Pterygota</taxon>
        <taxon>Neoptera</taxon>
        <taxon>Endopterygota</taxon>
        <taxon>Coleoptera</taxon>
        <taxon>Polyphaga</taxon>
        <taxon>Cucujiformia</taxon>
        <taxon>Chrysomeloidea</taxon>
        <taxon>Chrysomelidae</taxon>
        <taxon>Bruchinae</taxon>
        <taxon>Bruchini</taxon>
        <taxon>Acanthoscelides</taxon>
    </lineage>
</organism>
<name>A0A9P0KFY5_ACAOB</name>
<evidence type="ECO:0000313" key="2">
    <source>
        <dbReference type="Proteomes" id="UP001152888"/>
    </source>
</evidence>
<comment type="caution">
    <text evidence="1">The sequence shown here is derived from an EMBL/GenBank/DDBJ whole genome shotgun (WGS) entry which is preliminary data.</text>
</comment>
<dbReference type="AlphaFoldDB" id="A0A9P0KFY5"/>
<evidence type="ECO:0000313" key="1">
    <source>
        <dbReference type="EMBL" id="CAH1973126.1"/>
    </source>
</evidence>
<sequence length="169" mass="19343">MSTVKEICAPPDSFHLEDIESGMIRAGLTSESSNMSSLQRSHMTGNTQFNAKQAQVVCDHKRKIRDIFVGYPVECFGHHHYLEHFKKMWKPLYYCRQWLPVYAFHVNLLLEKRLVLALMPSQDVHSISERFAETAAESAESFSPAKSNSRTPCLNLKFLSQPLLALKDE</sequence>
<accession>A0A9P0KFY5</accession>
<gene>
    <name evidence="1" type="ORF">ACAOBT_LOCUS10370</name>
</gene>
<reference evidence="1" key="1">
    <citation type="submission" date="2022-03" db="EMBL/GenBank/DDBJ databases">
        <authorList>
            <person name="Sayadi A."/>
        </authorList>
    </citation>
    <scope>NUCLEOTIDE SEQUENCE</scope>
</reference>